<dbReference type="EMBL" id="UXUI01008526">
    <property type="protein sequence ID" value="VDD91724.1"/>
    <property type="molecule type" value="Genomic_DNA"/>
</dbReference>
<dbReference type="PANTHER" id="PTHR16201:SF34">
    <property type="entry name" value="LYSOSOMAL AMINO ACID TRANSPORTER 1"/>
    <property type="match status" value="1"/>
</dbReference>
<dbReference type="PANTHER" id="PTHR16201">
    <property type="entry name" value="SEVEN TRANSMEMBRANE PROTEIN 1-RELATED"/>
    <property type="match status" value="1"/>
</dbReference>
<evidence type="ECO:0000256" key="5">
    <source>
        <dbReference type="ARBA" id="ARBA00038039"/>
    </source>
</evidence>
<proteinExistence type="inferred from homology"/>
<evidence type="ECO:0000256" key="2">
    <source>
        <dbReference type="ARBA" id="ARBA00022692"/>
    </source>
</evidence>
<feature type="transmembrane region" description="Helical" evidence="6">
    <location>
        <begin position="54"/>
        <end position="76"/>
    </location>
</feature>
<evidence type="ECO:0000313" key="7">
    <source>
        <dbReference type="EMBL" id="VDD91724.1"/>
    </source>
</evidence>
<dbReference type="InterPro" id="IPR051415">
    <property type="entry name" value="LAAT-1"/>
</dbReference>
<evidence type="ECO:0000256" key="4">
    <source>
        <dbReference type="ARBA" id="ARBA00023136"/>
    </source>
</evidence>
<protein>
    <submittedName>
        <fullName evidence="9">Lysosomal amino acid transporter 1 homolog</fullName>
    </submittedName>
</protein>
<accession>A0A0N4V959</accession>
<dbReference type="Proteomes" id="UP000274131">
    <property type="component" value="Unassembled WGS sequence"/>
</dbReference>
<feature type="transmembrane region" description="Helical" evidence="6">
    <location>
        <begin position="192"/>
        <end position="210"/>
    </location>
</feature>
<dbReference type="InterPro" id="IPR006603">
    <property type="entry name" value="PQ-loop_rpt"/>
</dbReference>
<dbReference type="GO" id="GO:0015174">
    <property type="term" value="F:basic amino acid transmembrane transporter activity"/>
    <property type="evidence" value="ECO:0007669"/>
    <property type="project" value="UniProtKB-ARBA"/>
</dbReference>
<dbReference type="WBParaSite" id="EVEC_0000696101-mRNA-1">
    <property type="protein sequence ID" value="EVEC_0000696101-mRNA-1"/>
    <property type="gene ID" value="EVEC_0000696101"/>
</dbReference>
<reference evidence="9" key="1">
    <citation type="submission" date="2017-02" db="UniProtKB">
        <authorList>
            <consortium name="WormBaseParasite"/>
        </authorList>
    </citation>
    <scope>IDENTIFICATION</scope>
</reference>
<gene>
    <name evidence="7" type="ORF">EVEC_LOCUS6475</name>
</gene>
<evidence type="ECO:0000256" key="3">
    <source>
        <dbReference type="ARBA" id="ARBA00022989"/>
    </source>
</evidence>
<dbReference type="FunFam" id="1.20.1280.290:FF:000009">
    <property type="entry name" value="PQ loop repeat family protein"/>
    <property type="match status" value="1"/>
</dbReference>
<organism evidence="9">
    <name type="scientific">Enterobius vermicularis</name>
    <name type="common">Human pinworm</name>
    <dbReference type="NCBI Taxonomy" id="51028"/>
    <lineage>
        <taxon>Eukaryota</taxon>
        <taxon>Metazoa</taxon>
        <taxon>Ecdysozoa</taxon>
        <taxon>Nematoda</taxon>
        <taxon>Chromadorea</taxon>
        <taxon>Rhabditida</taxon>
        <taxon>Spirurina</taxon>
        <taxon>Oxyuridomorpha</taxon>
        <taxon>Oxyuroidea</taxon>
        <taxon>Oxyuridae</taxon>
        <taxon>Enterobius</taxon>
    </lineage>
</organism>
<dbReference type="GO" id="GO:0098852">
    <property type="term" value="C:lytic vacuole membrane"/>
    <property type="evidence" value="ECO:0007669"/>
    <property type="project" value="UniProtKB-ARBA"/>
</dbReference>
<evidence type="ECO:0000313" key="8">
    <source>
        <dbReference type="Proteomes" id="UP000274131"/>
    </source>
</evidence>
<comment type="similarity">
    <text evidence="5">Belongs to the laat-1 family.</text>
</comment>
<evidence type="ECO:0000313" key="9">
    <source>
        <dbReference type="WBParaSite" id="EVEC_0000696101-mRNA-1"/>
    </source>
</evidence>
<evidence type="ECO:0000256" key="6">
    <source>
        <dbReference type="SAM" id="Phobius"/>
    </source>
</evidence>
<feature type="transmembrane region" description="Helical" evidence="6">
    <location>
        <begin position="130"/>
        <end position="153"/>
    </location>
</feature>
<dbReference type="FunFam" id="1.20.1280.290:FF:000049">
    <property type="entry name" value="Lysosomal amino acid transporter 1"/>
    <property type="match status" value="1"/>
</dbReference>
<sequence>METSMTVPLHRFLPLRDSTTYLVTENGMQKDNCTDGIQWIERVFSDCVDTNVKLVGFIVGFISLLLWLLPLIPQLIQHFRTKRCEGLSIFFLLFWIVGDSCNMAGAILTNQQAMQKIIGCYYIFQAPRSSAMTSSTLVVPVMLLGFFAGSMVYSATLVPDTLSYGVQTPVSAGRRLLQITERVKTPPFFNGYFDMLGYVFGSISALCYFLGRIPQLIRNYNRKSCEGLSLLMFYIIISANFTYGVSVLLEASGWHYILRHLPWLAGSLGCCLCDIAMVSQYYHYEKLNRTAFDPETDALLTDDND</sequence>
<feature type="transmembrane region" description="Helical" evidence="6">
    <location>
        <begin position="88"/>
        <end position="109"/>
    </location>
</feature>
<dbReference type="Pfam" id="PF04193">
    <property type="entry name" value="PQ-loop"/>
    <property type="match status" value="2"/>
</dbReference>
<evidence type="ECO:0000256" key="1">
    <source>
        <dbReference type="ARBA" id="ARBA00004141"/>
    </source>
</evidence>
<dbReference type="Gene3D" id="1.20.1280.290">
    <property type="match status" value="2"/>
</dbReference>
<keyword evidence="8" id="KW-1185">Reference proteome</keyword>
<keyword evidence="2 6" id="KW-0812">Transmembrane</keyword>
<dbReference type="SMART" id="SM00679">
    <property type="entry name" value="CTNS"/>
    <property type="match status" value="2"/>
</dbReference>
<feature type="transmembrane region" description="Helical" evidence="6">
    <location>
        <begin position="231"/>
        <end position="249"/>
    </location>
</feature>
<reference evidence="7 8" key="2">
    <citation type="submission" date="2018-10" db="EMBL/GenBank/DDBJ databases">
        <authorList>
            <consortium name="Pathogen Informatics"/>
        </authorList>
    </citation>
    <scope>NUCLEOTIDE SEQUENCE [LARGE SCALE GENOMIC DNA]</scope>
</reference>
<dbReference type="STRING" id="51028.A0A0N4V959"/>
<keyword evidence="4 6" id="KW-0472">Membrane</keyword>
<dbReference type="OrthoDB" id="8048523at2759"/>
<dbReference type="AlphaFoldDB" id="A0A0N4V959"/>
<keyword evidence="3 6" id="KW-1133">Transmembrane helix</keyword>
<comment type="subcellular location">
    <subcellularLocation>
        <location evidence="1">Membrane</location>
        <topology evidence="1">Multi-pass membrane protein</topology>
    </subcellularLocation>
</comment>
<name>A0A0N4V959_ENTVE</name>